<organism evidence="1 2">
    <name type="scientific">Exophiala bonariae</name>
    <dbReference type="NCBI Taxonomy" id="1690606"/>
    <lineage>
        <taxon>Eukaryota</taxon>
        <taxon>Fungi</taxon>
        <taxon>Dikarya</taxon>
        <taxon>Ascomycota</taxon>
        <taxon>Pezizomycotina</taxon>
        <taxon>Eurotiomycetes</taxon>
        <taxon>Chaetothyriomycetidae</taxon>
        <taxon>Chaetothyriales</taxon>
        <taxon>Herpotrichiellaceae</taxon>
        <taxon>Exophiala</taxon>
    </lineage>
</organism>
<accession>A0AAV9NHZ6</accession>
<dbReference type="AlphaFoldDB" id="A0AAV9NHZ6"/>
<comment type="caution">
    <text evidence="1">The sequence shown here is derived from an EMBL/GenBank/DDBJ whole genome shotgun (WGS) entry which is preliminary data.</text>
</comment>
<sequence length="310" mass="33950">MSANGTDAPATPRGLVRIDALDPSTTAEKLIEILNVDGAVIVQNLITREHAAQIQQDLKPHFEADGGDKSGFFPSTTRRATGLLAISDHCVDLALNPLFNDVANRLLTDEFTYYLGQEKHTSISKPQISSTVGFQVNPGGRQQGLHRDEIDYHMRDSDRPMLIGCVTAVTKTTKENGATIVIPGSHLWKDDRCPYDHEAVPAELEPGDATIFLGSTYHAGGGNTTVDQARETVGIFLCKGMYRQVENQYFMLALISKFSQKVPPEKAKHLSPKAQRLLGYGISPPFCGFVNYKDPMSLFFGVNDAETVVL</sequence>
<dbReference type="InterPro" id="IPR008775">
    <property type="entry name" value="Phytyl_CoA_dOase-like"/>
</dbReference>
<reference evidence="1 2" key="1">
    <citation type="submission" date="2023-08" db="EMBL/GenBank/DDBJ databases">
        <title>Black Yeasts Isolated from many extreme environments.</title>
        <authorList>
            <person name="Coleine C."/>
            <person name="Stajich J.E."/>
            <person name="Selbmann L."/>
        </authorList>
    </citation>
    <scope>NUCLEOTIDE SEQUENCE [LARGE SCALE GENOMIC DNA]</scope>
    <source>
        <strain evidence="1 2">CCFEE 5792</strain>
    </source>
</reference>
<dbReference type="Pfam" id="PF05721">
    <property type="entry name" value="PhyH"/>
    <property type="match status" value="1"/>
</dbReference>
<evidence type="ECO:0000313" key="1">
    <source>
        <dbReference type="EMBL" id="KAK5058569.1"/>
    </source>
</evidence>
<evidence type="ECO:0008006" key="3">
    <source>
        <dbReference type="Google" id="ProtNLM"/>
    </source>
</evidence>
<proteinExistence type="predicted"/>
<dbReference type="InterPro" id="IPR051961">
    <property type="entry name" value="Fungal_Metabolite_Diox"/>
</dbReference>
<name>A0AAV9NHZ6_9EURO</name>
<dbReference type="Proteomes" id="UP001358417">
    <property type="component" value="Unassembled WGS sequence"/>
</dbReference>
<dbReference type="RefSeq" id="XP_064709092.1">
    <property type="nucleotide sequence ID" value="XM_064854366.1"/>
</dbReference>
<dbReference type="PANTHER" id="PTHR37563:SF2">
    <property type="entry name" value="PHYTANOYL-COA DIOXYGENASE FAMILY PROTEIN (AFU_ORTHOLOGUE AFUA_2G03330)"/>
    <property type="match status" value="1"/>
</dbReference>
<dbReference type="PANTHER" id="PTHR37563">
    <property type="entry name" value="PHYTANOYL-COA DIOXYGENASE FAMILY PROTEIN (AFU_ORTHOLOGUE AFUA_2G03330)"/>
    <property type="match status" value="1"/>
</dbReference>
<dbReference type="EMBL" id="JAVRRD010000005">
    <property type="protein sequence ID" value="KAK5058569.1"/>
    <property type="molecule type" value="Genomic_DNA"/>
</dbReference>
<keyword evidence="2" id="KW-1185">Reference proteome</keyword>
<protein>
    <recommendedName>
        <fullName evidence="3">Phytanoyl-CoA dioxygenase</fullName>
    </recommendedName>
</protein>
<dbReference type="GeneID" id="89978987"/>
<gene>
    <name evidence="1" type="ORF">LTR84_010832</name>
</gene>
<evidence type="ECO:0000313" key="2">
    <source>
        <dbReference type="Proteomes" id="UP001358417"/>
    </source>
</evidence>
<dbReference type="Gene3D" id="2.60.120.620">
    <property type="entry name" value="q2cbj1_9rhob like domain"/>
    <property type="match status" value="1"/>
</dbReference>
<dbReference type="SUPFAM" id="SSF51197">
    <property type="entry name" value="Clavaminate synthase-like"/>
    <property type="match status" value="1"/>
</dbReference>